<dbReference type="CDD" id="cd04047">
    <property type="entry name" value="C2B_Copine"/>
    <property type="match status" value="1"/>
</dbReference>
<evidence type="ECO:0000259" key="5">
    <source>
        <dbReference type="PROSITE" id="PS50004"/>
    </source>
</evidence>
<evidence type="ECO:0000256" key="4">
    <source>
        <dbReference type="ARBA" id="ARBA00022837"/>
    </source>
</evidence>
<evidence type="ECO:0000313" key="7">
    <source>
        <dbReference type="Ensembl" id="ENSANIP00000005291.1"/>
    </source>
</evidence>
<dbReference type="InterPro" id="IPR035892">
    <property type="entry name" value="C2_domain_sf"/>
</dbReference>
<accession>A0A8B9MB73</accession>
<dbReference type="FunFam" id="2.60.40.150:FF:000013">
    <property type="entry name" value="copine-9 isoform X1"/>
    <property type="match status" value="1"/>
</dbReference>
<feature type="domain" description="C2" evidence="5">
    <location>
        <begin position="129"/>
        <end position="267"/>
    </location>
</feature>
<dbReference type="InterPro" id="IPR000008">
    <property type="entry name" value="C2_dom"/>
</dbReference>
<dbReference type="GO" id="GO:0005544">
    <property type="term" value="F:calcium-dependent phospholipid binding"/>
    <property type="evidence" value="ECO:0007669"/>
    <property type="project" value="InterPro"/>
</dbReference>
<feature type="domain" description="VWFA" evidence="6">
    <location>
        <begin position="311"/>
        <end position="512"/>
    </location>
</feature>
<dbReference type="Proteomes" id="UP000694541">
    <property type="component" value="Unplaced"/>
</dbReference>
<name>A0A8B9MB73_9AVES</name>
<proteinExistence type="inferred from homology"/>
<dbReference type="InterPro" id="IPR036465">
    <property type="entry name" value="vWFA_dom_sf"/>
</dbReference>
<dbReference type="AlphaFoldDB" id="A0A8B9MB73"/>
<dbReference type="PROSITE" id="PS50234">
    <property type="entry name" value="VWFA"/>
    <property type="match status" value="1"/>
</dbReference>
<organism evidence="7 8">
    <name type="scientific">Accipiter nisus</name>
    <name type="common">Eurasian sparrowhawk</name>
    <dbReference type="NCBI Taxonomy" id="211598"/>
    <lineage>
        <taxon>Eukaryota</taxon>
        <taxon>Metazoa</taxon>
        <taxon>Chordata</taxon>
        <taxon>Craniata</taxon>
        <taxon>Vertebrata</taxon>
        <taxon>Euteleostomi</taxon>
        <taxon>Archelosauria</taxon>
        <taxon>Archosauria</taxon>
        <taxon>Dinosauria</taxon>
        <taxon>Saurischia</taxon>
        <taxon>Theropoda</taxon>
        <taxon>Coelurosauria</taxon>
        <taxon>Aves</taxon>
        <taxon>Neognathae</taxon>
        <taxon>Neoaves</taxon>
        <taxon>Telluraves</taxon>
        <taxon>Accipitrimorphae</taxon>
        <taxon>Accipitriformes</taxon>
        <taxon>Accipitridae</taxon>
        <taxon>Accipitrinae</taxon>
        <taxon>Accipiter</taxon>
    </lineage>
</organism>
<sequence length="554" mass="60264">MGSGHVGWLWRDGSRVCGVVLGGAQAVGWPWGHRMRPGYVEWAPGVVLGVQVGSWAGGWLFAQRVGSGHLGSSRGKVAAGPLGALGRRGVGVGGGGLGQEPLGSHSTVLGAQDFLGQAFVALGEVIGSQRGRLERPLTGVPGKRCGTILLLAEELSNCRDIVTMQLCANKLDKKDFFGKSDPFLVFYRSNEDGTFTICHKTEVVKNTLNPVWQPFTIPVRALCNGDYDRTVKIDVYDWDRDGSHDFIGEFATSYRELSRAQSQFTVYEVLNPRKKCKKKKYVNSGTVTLLSFSVESEFTFVDYIRGGTQLNFTVAIDFTASNGMPSQPTSLHYASPYQLSAYALALKAVGEIIQDYDSDKLFPAYGFGAKLPPDGKISHQFPLNNNVDNPSCAGIEGVLESYLQSLRTVQLYGPTNFAPVINQVAGAAAQVTDGSQYHVLLIITDGVISDMLQTKEAIVTASALPMSIIIVGVGPAEFEAMEELDGDEVRVSSRGRYAERDIVQFVPFRDYVDDSGNQVLSMARLAKDVLAEIPEQLLSYMKTRDIKPRRADPQ</sequence>
<dbReference type="Pfam" id="PF07002">
    <property type="entry name" value="Copine"/>
    <property type="match status" value="1"/>
</dbReference>
<dbReference type="PANTHER" id="PTHR10857">
    <property type="entry name" value="COPINE"/>
    <property type="match status" value="1"/>
</dbReference>
<dbReference type="CDD" id="cd01459">
    <property type="entry name" value="vWA_copine_like"/>
    <property type="match status" value="1"/>
</dbReference>
<dbReference type="Ensembl" id="ENSANIT00000005467.1">
    <property type="protein sequence ID" value="ENSANIP00000005291.1"/>
    <property type="gene ID" value="ENSANIG00000003611.1"/>
</dbReference>
<dbReference type="Gene3D" id="2.60.40.150">
    <property type="entry name" value="C2 domain"/>
    <property type="match status" value="1"/>
</dbReference>
<dbReference type="InterPro" id="IPR045052">
    <property type="entry name" value="Copine"/>
</dbReference>
<dbReference type="PROSITE" id="PS50004">
    <property type="entry name" value="C2"/>
    <property type="match status" value="1"/>
</dbReference>
<dbReference type="GO" id="GO:0046872">
    <property type="term" value="F:metal ion binding"/>
    <property type="evidence" value="ECO:0007669"/>
    <property type="project" value="UniProtKB-KW"/>
</dbReference>
<evidence type="ECO:0000313" key="8">
    <source>
        <dbReference type="Proteomes" id="UP000694541"/>
    </source>
</evidence>
<evidence type="ECO:0000256" key="1">
    <source>
        <dbReference type="ARBA" id="ARBA00009048"/>
    </source>
</evidence>
<evidence type="ECO:0000256" key="3">
    <source>
        <dbReference type="ARBA" id="ARBA00022737"/>
    </source>
</evidence>
<protein>
    <submittedName>
        <fullName evidence="7">Copine family member 9</fullName>
    </submittedName>
</protein>
<keyword evidence="3" id="KW-0677">Repeat</keyword>
<dbReference type="GO" id="GO:0071277">
    <property type="term" value="P:cellular response to calcium ion"/>
    <property type="evidence" value="ECO:0007669"/>
    <property type="project" value="TreeGrafter"/>
</dbReference>
<comment type="similarity">
    <text evidence="1">Belongs to the copine family.</text>
</comment>
<reference evidence="7" key="2">
    <citation type="submission" date="2025-09" db="UniProtKB">
        <authorList>
            <consortium name="Ensembl"/>
        </authorList>
    </citation>
    <scope>IDENTIFICATION</scope>
</reference>
<dbReference type="SUPFAM" id="SSF53300">
    <property type="entry name" value="vWA-like"/>
    <property type="match status" value="1"/>
</dbReference>
<reference evidence="7" key="1">
    <citation type="submission" date="2025-08" db="UniProtKB">
        <authorList>
            <consortium name="Ensembl"/>
        </authorList>
    </citation>
    <scope>IDENTIFICATION</scope>
</reference>
<dbReference type="SMART" id="SM00327">
    <property type="entry name" value="VWA"/>
    <property type="match status" value="1"/>
</dbReference>
<dbReference type="Pfam" id="PF00168">
    <property type="entry name" value="C2"/>
    <property type="match status" value="1"/>
</dbReference>
<evidence type="ECO:0000256" key="2">
    <source>
        <dbReference type="ARBA" id="ARBA00022723"/>
    </source>
</evidence>
<dbReference type="PANTHER" id="PTHR10857:SF112">
    <property type="entry name" value="COPINE-9"/>
    <property type="match status" value="1"/>
</dbReference>
<dbReference type="GO" id="GO:0005886">
    <property type="term" value="C:plasma membrane"/>
    <property type="evidence" value="ECO:0007669"/>
    <property type="project" value="TreeGrafter"/>
</dbReference>
<dbReference type="SMART" id="SM00239">
    <property type="entry name" value="C2"/>
    <property type="match status" value="1"/>
</dbReference>
<dbReference type="InterPro" id="IPR037768">
    <property type="entry name" value="C2B_Copine"/>
</dbReference>
<keyword evidence="2" id="KW-0479">Metal-binding</keyword>
<evidence type="ECO:0000259" key="6">
    <source>
        <dbReference type="PROSITE" id="PS50234"/>
    </source>
</evidence>
<keyword evidence="4" id="KW-0106">Calcium</keyword>
<dbReference type="SUPFAM" id="SSF49562">
    <property type="entry name" value="C2 domain (Calcium/lipid-binding domain, CaLB)"/>
    <property type="match status" value="1"/>
</dbReference>
<dbReference type="InterPro" id="IPR010734">
    <property type="entry name" value="Copine_C"/>
</dbReference>
<keyword evidence="8" id="KW-1185">Reference proteome</keyword>
<dbReference type="InterPro" id="IPR002035">
    <property type="entry name" value="VWF_A"/>
</dbReference>